<keyword evidence="15" id="KW-1185">Reference proteome</keyword>
<keyword evidence="5 11" id="KW-0862">Zinc</keyword>
<evidence type="ECO:0000256" key="5">
    <source>
        <dbReference type="ARBA" id="ARBA00022833"/>
    </source>
</evidence>
<dbReference type="SUPFAM" id="SSF48508">
    <property type="entry name" value="Nuclear receptor ligand-binding domain"/>
    <property type="match status" value="1"/>
</dbReference>
<dbReference type="GO" id="GO:0008270">
    <property type="term" value="F:zinc ion binding"/>
    <property type="evidence" value="ECO:0007669"/>
    <property type="project" value="UniProtKB-KW"/>
</dbReference>
<name>A0AAD4MM46_9BILA</name>
<reference evidence="14" key="1">
    <citation type="submission" date="2022-01" db="EMBL/GenBank/DDBJ databases">
        <title>Genome Sequence Resource for Two Populations of Ditylenchus destructor, the Migratory Endoparasitic Phytonematode.</title>
        <authorList>
            <person name="Zhang H."/>
            <person name="Lin R."/>
            <person name="Xie B."/>
        </authorList>
    </citation>
    <scope>NUCLEOTIDE SEQUENCE</scope>
    <source>
        <strain evidence="14">BazhouSP</strain>
    </source>
</reference>
<keyword evidence="4 11" id="KW-0863">Zinc-finger</keyword>
<dbReference type="SMART" id="SM00399">
    <property type="entry name" value="ZnF_C4"/>
    <property type="match status" value="1"/>
</dbReference>
<dbReference type="EMBL" id="JAKKPZ010000221">
    <property type="protein sequence ID" value="KAI1698380.1"/>
    <property type="molecule type" value="Genomic_DNA"/>
</dbReference>
<dbReference type="InterPro" id="IPR013088">
    <property type="entry name" value="Znf_NHR/GATA"/>
</dbReference>
<dbReference type="Proteomes" id="UP001201812">
    <property type="component" value="Unassembled WGS sequence"/>
</dbReference>
<dbReference type="PROSITE" id="PS51843">
    <property type="entry name" value="NR_LBD"/>
    <property type="match status" value="1"/>
</dbReference>
<feature type="domain" description="Nuclear receptor" evidence="12">
    <location>
        <begin position="84"/>
        <end position="158"/>
    </location>
</feature>
<organism evidence="14 15">
    <name type="scientific">Ditylenchus destructor</name>
    <dbReference type="NCBI Taxonomy" id="166010"/>
    <lineage>
        <taxon>Eukaryota</taxon>
        <taxon>Metazoa</taxon>
        <taxon>Ecdysozoa</taxon>
        <taxon>Nematoda</taxon>
        <taxon>Chromadorea</taxon>
        <taxon>Rhabditida</taxon>
        <taxon>Tylenchina</taxon>
        <taxon>Tylenchomorpha</taxon>
        <taxon>Sphaerularioidea</taxon>
        <taxon>Anguinidae</taxon>
        <taxon>Anguininae</taxon>
        <taxon>Ditylenchus</taxon>
    </lineage>
</organism>
<evidence type="ECO:0000256" key="6">
    <source>
        <dbReference type="ARBA" id="ARBA00023015"/>
    </source>
</evidence>
<dbReference type="PRINTS" id="PR00047">
    <property type="entry name" value="STROIDFINGER"/>
</dbReference>
<dbReference type="InterPro" id="IPR000536">
    <property type="entry name" value="Nucl_hrmn_rcpt_lig-bd"/>
</dbReference>
<evidence type="ECO:0000313" key="14">
    <source>
        <dbReference type="EMBL" id="KAI1698380.1"/>
    </source>
</evidence>
<gene>
    <name evidence="14" type="ORF">DdX_17941</name>
</gene>
<evidence type="ECO:0000256" key="10">
    <source>
        <dbReference type="ARBA" id="ARBA00023242"/>
    </source>
</evidence>
<dbReference type="GO" id="GO:0005634">
    <property type="term" value="C:nucleus"/>
    <property type="evidence" value="ECO:0007669"/>
    <property type="project" value="UniProtKB-SubCell"/>
</dbReference>
<keyword evidence="10 11" id="KW-0539">Nucleus</keyword>
<evidence type="ECO:0000256" key="2">
    <source>
        <dbReference type="ARBA" id="ARBA00005993"/>
    </source>
</evidence>
<dbReference type="Pfam" id="PF00104">
    <property type="entry name" value="Hormone_recep"/>
    <property type="match status" value="1"/>
</dbReference>
<dbReference type="PROSITE" id="PS00031">
    <property type="entry name" value="NUCLEAR_REC_DBD_1"/>
    <property type="match status" value="1"/>
</dbReference>
<protein>
    <submittedName>
        <fullName evidence="14">Zinc finger, c4 type (Two domains) domain-containing protein</fullName>
    </submittedName>
</protein>
<dbReference type="SUPFAM" id="SSF57716">
    <property type="entry name" value="Glucocorticoid receptor-like (DNA-binding domain)"/>
    <property type="match status" value="1"/>
</dbReference>
<keyword evidence="8 11" id="KW-0804">Transcription</keyword>
<dbReference type="Pfam" id="PF00105">
    <property type="entry name" value="zf-C4"/>
    <property type="match status" value="1"/>
</dbReference>
<accession>A0AAD4MM46</accession>
<evidence type="ECO:0000259" key="12">
    <source>
        <dbReference type="PROSITE" id="PS51030"/>
    </source>
</evidence>
<dbReference type="GO" id="GO:0000978">
    <property type="term" value="F:RNA polymerase II cis-regulatory region sequence-specific DNA binding"/>
    <property type="evidence" value="ECO:0007669"/>
    <property type="project" value="InterPro"/>
</dbReference>
<evidence type="ECO:0000259" key="13">
    <source>
        <dbReference type="PROSITE" id="PS51843"/>
    </source>
</evidence>
<evidence type="ECO:0000313" key="15">
    <source>
        <dbReference type="Proteomes" id="UP001201812"/>
    </source>
</evidence>
<dbReference type="SMART" id="SM00430">
    <property type="entry name" value="HOLI"/>
    <property type="match status" value="1"/>
</dbReference>
<keyword evidence="7 11" id="KW-0238">DNA-binding</keyword>
<comment type="similarity">
    <text evidence="2 11">Belongs to the nuclear hormone receptor family.</text>
</comment>
<comment type="caution">
    <text evidence="14">The sequence shown here is derived from an EMBL/GenBank/DDBJ whole genome shotgun (WGS) entry which is preliminary data.</text>
</comment>
<feature type="domain" description="NR LBD" evidence="13">
    <location>
        <begin position="237"/>
        <end position="471"/>
    </location>
</feature>
<evidence type="ECO:0000256" key="8">
    <source>
        <dbReference type="ARBA" id="ARBA00023163"/>
    </source>
</evidence>
<evidence type="ECO:0000256" key="3">
    <source>
        <dbReference type="ARBA" id="ARBA00022723"/>
    </source>
</evidence>
<evidence type="ECO:0000256" key="11">
    <source>
        <dbReference type="RuleBase" id="RU004334"/>
    </source>
</evidence>
<proteinExistence type="inferred from homology"/>
<dbReference type="PRINTS" id="PR00398">
    <property type="entry name" value="STRDHORMONER"/>
</dbReference>
<dbReference type="PROSITE" id="PS51030">
    <property type="entry name" value="NUCLEAR_REC_DBD_2"/>
    <property type="match status" value="1"/>
</dbReference>
<evidence type="ECO:0000256" key="4">
    <source>
        <dbReference type="ARBA" id="ARBA00022771"/>
    </source>
</evidence>
<dbReference type="CDD" id="cd06960">
    <property type="entry name" value="NR_DBD_HNF4A"/>
    <property type="match status" value="1"/>
</dbReference>
<dbReference type="InterPro" id="IPR050274">
    <property type="entry name" value="Nuclear_hormone_rcpt_NR2"/>
</dbReference>
<evidence type="ECO:0000256" key="9">
    <source>
        <dbReference type="ARBA" id="ARBA00023170"/>
    </source>
</evidence>
<dbReference type="InterPro" id="IPR049636">
    <property type="entry name" value="HNF4-like_DBD"/>
</dbReference>
<sequence length="501" mass="57059">MQAVNDTLLNTNALELTASHKSLCSGSTSKALVTLEDSLFGPSWLPFLGPTKTFSDSQYLTSTSSVLQNVQLKPKTFARDVEMPRNCLVCGQHTNSCHYDVPSCNGCRTFFRRSLLASKTYECKLNGMCSRMHGINRCRACRFDRCVLAGMNLRAMQFPTSVDVAKLSNKVANRRRYLSQKHEERCPVIIGKTCPVFEETTEDKLIQSLVYVELKVRKIRESSRSMSESVIFRSIRELLESNHENVLAHADQYPKELTWPLSIDKAIMLESERPLRWITLDVFLCIEMARTMPVFSQLDYNDQEALLKHMILANAILLEAFYSCQMKSETYIMPNGFVPIKLPSDDRFKGIMDRMKQPTRRALAAMFRIQMTMEEFVLLKAIIFSHSAIHGLSNRGRKLLEKECIRYSRTLMKHLQCRMGAAPGAKKYAEIVFFVGASFHAAQQLRHLHIYISTMMPSSICCPPYMETIIMVAENFNITDFNITQLVATDFAAKPGRIVAE</sequence>
<dbReference type="InterPro" id="IPR035500">
    <property type="entry name" value="NHR-like_dom_sf"/>
</dbReference>
<dbReference type="InterPro" id="IPR001723">
    <property type="entry name" value="Nuclear_hrmn_rcpt"/>
</dbReference>
<evidence type="ECO:0000256" key="7">
    <source>
        <dbReference type="ARBA" id="ARBA00023125"/>
    </source>
</evidence>
<dbReference type="Gene3D" id="3.30.50.10">
    <property type="entry name" value="Erythroid Transcription Factor GATA-1, subunit A"/>
    <property type="match status" value="1"/>
</dbReference>
<dbReference type="GO" id="GO:0003700">
    <property type="term" value="F:DNA-binding transcription factor activity"/>
    <property type="evidence" value="ECO:0007669"/>
    <property type="project" value="InterPro"/>
</dbReference>
<dbReference type="PANTHER" id="PTHR24083">
    <property type="entry name" value="NUCLEAR HORMONE RECEPTOR"/>
    <property type="match status" value="1"/>
</dbReference>
<dbReference type="AlphaFoldDB" id="A0AAD4MM46"/>
<keyword evidence="3 11" id="KW-0479">Metal-binding</keyword>
<evidence type="ECO:0000256" key="1">
    <source>
        <dbReference type="ARBA" id="ARBA00004123"/>
    </source>
</evidence>
<dbReference type="InterPro" id="IPR001628">
    <property type="entry name" value="Znf_hrmn_rcpt"/>
</dbReference>
<keyword evidence="6 11" id="KW-0805">Transcription regulation</keyword>
<dbReference type="Gene3D" id="1.10.565.10">
    <property type="entry name" value="Retinoid X Receptor"/>
    <property type="match status" value="1"/>
</dbReference>
<keyword evidence="9 11" id="KW-0675">Receptor</keyword>
<comment type="subcellular location">
    <subcellularLocation>
        <location evidence="1 11">Nucleus</location>
    </subcellularLocation>
</comment>